<dbReference type="InterPro" id="IPR000725">
    <property type="entry name" value="Olfact_rcpt"/>
</dbReference>
<feature type="transmembrane region" description="Helical" evidence="10">
    <location>
        <begin position="373"/>
        <end position="398"/>
    </location>
</feature>
<evidence type="ECO:0000259" key="11">
    <source>
        <dbReference type="PROSITE" id="PS50262"/>
    </source>
</evidence>
<feature type="transmembrane region" description="Helical" evidence="10">
    <location>
        <begin position="586"/>
        <end position="607"/>
    </location>
</feature>
<keyword evidence="5 9" id="KW-0297">G-protein coupled receptor</keyword>
<reference evidence="13" key="1">
    <citation type="submission" date="2025-08" db="UniProtKB">
        <authorList>
            <consortium name="RefSeq"/>
        </authorList>
    </citation>
    <scope>IDENTIFICATION</scope>
</reference>
<gene>
    <name evidence="13" type="primary">LOC117350518</name>
</gene>
<evidence type="ECO:0000256" key="6">
    <source>
        <dbReference type="ARBA" id="ARBA00023136"/>
    </source>
</evidence>
<keyword evidence="8 9" id="KW-0807">Transducer</keyword>
<feature type="transmembrane region" description="Helical" evidence="10">
    <location>
        <begin position="238"/>
        <end position="259"/>
    </location>
</feature>
<organism evidence="12 13">
    <name type="scientific">Geotrypetes seraphini</name>
    <name type="common">Gaboon caecilian</name>
    <name type="synonym">Caecilia seraphini</name>
    <dbReference type="NCBI Taxonomy" id="260995"/>
    <lineage>
        <taxon>Eukaryota</taxon>
        <taxon>Metazoa</taxon>
        <taxon>Chordata</taxon>
        <taxon>Craniata</taxon>
        <taxon>Vertebrata</taxon>
        <taxon>Euteleostomi</taxon>
        <taxon>Amphibia</taxon>
        <taxon>Gymnophiona</taxon>
        <taxon>Geotrypetes</taxon>
    </lineage>
</organism>
<feature type="transmembrane region" description="Helical" evidence="10">
    <location>
        <begin position="554"/>
        <end position="574"/>
    </location>
</feature>
<feature type="transmembrane region" description="Helical" evidence="10">
    <location>
        <begin position="25"/>
        <end position="47"/>
    </location>
</feature>
<protein>
    <submittedName>
        <fullName evidence="13">Uncharacterized protein LOC117350518</fullName>
    </submittedName>
</protein>
<dbReference type="InterPro" id="IPR000276">
    <property type="entry name" value="GPCR_Rhodpsn"/>
</dbReference>
<evidence type="ECO:0000256" key="10">
    <source>
        <dbReference type="SAM" id="Phobius"/>
    </source>
</evidence>
<dbReference type="Proteomes" id="UP000515159">
    <property type="component" value="Chromosome 16"/>
</dbReference>
<keyword evidence="3" id="KW-0716">Sensory transduction</keyword>
<feature type="transmembrane region" description="Helical" evidence="10">
    <location>
        <begin position="206"/>
        <end position="226"/>
    </location>
</feature>
<dbReference type="SUPFAM" id="SSF81321">
    <property type="entry name" value="Family A G protein-coupled receptor-like"/>
    <property type="match status" value="2"/>
</dbReference>
<evidence type="ECO:0000256" key="7">
    <source>
        <dbReference type="ARBA" id="ARBA00023170"/>
    </source>
</evidence>
<feature type="transmembrane region" description="Helical" evidence="10">
    <location>
        <begin position="140"/>
        <end position="165"/>
    </location>
</feature>
<keyword evidence="2 9" id="KW-0812">Transmembrane</keyword>
<dbReference type="PRINTS" id="PR00237">
    <property type="entry name" value="GPCRRHODOPSN"/>
</dbReference>
<evidence type="ECO:0000256" key="2">
    <source>
        <dbReference type="ARBA" id="ARBA00022692"/>
    </source>
</evidence>
<dbReference type="InterPro" id="IPR017452">
    <property type="entry name" value="GPCR_Rhodpsn_7TM"/>
</dbReference>
<evidence type="ECO:0000256" key="4">
    <source>
        <dbReference type="ARBA" id="ARBA00022989"/>
    </source>
</evidence>
<dbReference type="GO" id="GO:0004984">
    <property type="term" value="F:olfactory receptor activity"/>
    <property type="evidence" value="ECO:0007669"/>
    <property type="project" value="InterPro"/>
</dbReference>
<dbReference type="Pfam" id="PF13853">
    <property type="entry name" value="7tm_4"/>
    <property type="match status" value="2"/>
</dbReference>
<keyword evidence="4 10" id="KW-1133">Transmembrane helix</keyword>
<evidence type="ECO:0000313" key="12">
    <source>
        <dbReference type="Proteomes" id="UP000515159"/>
    </source>
</evidence>
<dbReference type="Gene3D" id="1.20.1070.10">
    <property type="entry name" value="Rhodopsin 7-helix transmembrane proteins"/>
    <property type="match status" value="2"/>
</dbReference>
<dbReference type="PANTHER" id="PTHR48002">
    <property type="entry name" value="OLFACTORY RECEPTOR"/>
    <property type="match status" value="1"/>
</dbReference>
<feature type="transmembrane region" description="Helical" evidence="10">
    <location>
        <begin position="271"/>
        <end position="290"/>
    </location>
</feature>
<dbReference type="InterPro" id="IPR050427">
    <property type="entry name" value="Olfactory_Receptors"/>
</dbReference>
<keyword evidence="7 9" id="KW-0675">Receptor</keyword>
<feature type="transmembrane region" description="Helical" evidence="10">
    <location>
        <begin position="619"/>
        <end position="638"/>
    </location>
</feature>
<feature type="transmembrane region" description="Helical" evidence="10">
    <location>
        <begin position="410"/>
        <end position="435"/>
    </location>
</feature>
<dbReference type="AlphaFoldDB" id="A0A6P8Q069"/>
<evidence type="ECO:0000313" key="13">
    <source>
        <dbReference type="RefSeq" id="XP_033780706.1"/>
    </source>
</evidence>
<dbReference type="InParanoid" id="A0A6P8Q069"/>
<name>A0A6P8Q069_GEOSA</name>
<dbReference type="FunFam" id="1.20.1070.10:FF:000007">
    <property type="entry name" value="Olfactory receptor"/>
    <property type="match status" value="2"/>
</dbReference>
<comment type="subcellular location">
    <subcellularLocation>
        <location evidence="1">Membrane</location>
        <topology evidence="1">Multi-pass membrane protein</topology>
    </subcellularLocation>
</comment>
<keyword evidence="6 10" id="KW-0472">Membrane</keyword>
<feature type="transmembrane region" description="Helical" evidence="10">
    <location>
        <begin position="59"/>
        <end position="82"/>
    </location>
</feature>
<evidence type="ECO:0000256" key="8">
    <source>
        <dbReference type="ARBA" id="ARBA00023224"/>
    </source>
</evidence>
<keyword evidence="12" id="KW-1185">Reference proteome</keyword>
<dbReference type="PROSITE" id="PS50262">
    <property type="entry name" value="G_PROTEIN_RECEP_F1_2"/>
    <property type="match status" value="2"/>
</dbReference>
<dbReference type="OrthoDB" id="10017003at2759"/>
<feature type="transmembrane region" description="Helical" evidence="10">
    <location>
        <begin position="488"/>
        <end position="506"/>
    </location>
</feature>
<sequence length="663" mass="74644">MAFRNETRVTHFILHGLSSNPDLQIIFFVLFLVMYMFTVAGNLLIMITIYVDSHLHSPMYIFLSHLSFLDLSFSTVTVPNFLVNFILRRKTISFNGCLAQVFFLHFFGGTECLHLTLMSYDRYVAICNPLRYTTIMNKRVCLLLIFCTLVGGLMHGCGQVFPVILLPFCGPNEINHFFCDTHPLSVLACSRTFISETADVINSGTISFLSFTVLFVSYIHIISTILKIRSSEGKLKAFSTCASHLVVVTLFFGPLLFIYMRPPVTFAADKLISVFFALVTPLLNPFIYTLRNEEVKKAMKRLGGRKEEYNSTCGTFAAENKSLQGLDSVAMFGSWTTASRKKVDEVQGMAVKNETGVSQFILLGLSNNPDLQIIYFTLILAMYLLTVAGNLLIMITIYVDSNLHSPMYFFLSHLSFLDLSLSNVTVPNFLLNFLLQSKIISYKGCIAQVFFLHFFGGTEILHLTLMAYDRYVAICNPLRYTTIMNKQVCFLLIACTLVGGLMHGFGQVFPVIQMPFCGPNEIDHFFCDTHPLSVLACSRTFISETADMINSGTISLFSFSVLFVSYVHIISTILKIRSTEGKLKAFSTCASHLVVVTLFFGPLLFTYMRPPLTFAVDKLVSVFFAIVTPLLNPFIYTLRNEKVKKSMKKLIGKKVFSLHININ</sequence>
<evidence type="ECO:0000256" key="9">
    <source>
        <dbReference type="RuleBase" id="RU000688"/>
    </source>
</evidence>
<dbReference type="PRINTS" id="PR00245">
    <property type="entry name" value="OLFACTORYR"/>
</dbReference>
<accession>A0A6P8Q069</accession>
<comment type="similarity">
    <text evidence="9">Belongs to the G-protein coupled receptor 1 family.</text>
</comment>
<proteinExistence type="inferred from homology"/>
<dbReference type="GeneID" id="117350518"/>
<dbReference type="CDD" id="cd13954">
    <property type="entry name" value="7tmA_OR"/>
    <property type="match status" value="2"/>
</dbReference>
<evidence type="ECO:0000256" key="3">
    <source>
        <dbReference type="ARBA" id="ARBA00022725"/>
    </source>
</evidence>
<dbReference type="RefSeq" id="XP_033780706.1">
    <property type="nucleotide sequence ID" value="XM_033924815.1"/>
</dbReference>
<feature type="domain" description="G-protein coupled receptors family 1 profile" evidence="11">
    <location>
        <begin position="389"/>
        <end position="636"/>
    </location>
</feature>
<dbReference type="PROSITE" id="PS00237">
    <property type="entry name" value="G_PROTEIN_RECEP_F1_1"/>
    <property type="match status" value="2"/>
</dbReference>
<keyword evidence="3" id="KW-0552">Olfaction</keyword>
<dbReference type="GO" id="GO:0005886">
    <property type="term" value="C:plasma membrane"/>
    <property type="evidence" value="ECO:0007669"/>
    <property type="project" value="UniProtKB-ARBA"/>
</dbReference>
<evidence type="ECO:0000256" key="1">
    <source>
        <dbReference type="ARBA" id="ARBA00004141"/>
    </source>
</evidence>
<dbReference type="KEGG" id="gsh:117350518"/>
<feature type="domain" description="G-protein coupled receptors family 1 profile" evidence="11">
    <location>
        <begin position="41"/>
        <end position="288"/>
    </location>
</feature>
<dbReference type="GO" id="GO:0004930">
    <property type="term" value="F:G protein-coupled receptor activity"/>
    <property type="evidence" value="ECO:0007669"/>
    <property type="project" value="UniProtKB-KW"/>
</dbReference>
<evidence type="ECO:0000256" key="5">
    <source>
        <dbReference type="ARBA" id="ARBA00023040"/>
    </source>
</evidence>